<dbReference type="InterPro" id="IPR026316">
    <property type="entry name" value="NSL2"/>
</dbReference>
<evidence type="ECO:0000256" key="11">
    <source>
        <dbReference type="ARBA" id="ARBA00033378"/>
    </source>
</evidence>
<evidence type="ECO:0000259" key="15">
    <source>
        <dbReference type="Pfam" id="PF13891"/>
    </source>
</evidence>
<evidence type="ECO:0000256" key="2">
    <source>
        <dbReference type="ARBA" id="ARBA00004173"/>
    </source>
</evidence>
<evidence type="ECO:0000256" key="14">
    <source>
        <dbReference type="SAM" id="MobiDB-lite"/>
    </source>
</evidence>
<organism evidence="16 17">
    <name type="scientific">Aquatica leii</name>
    <dbReference type="NCBI Taxonomy" id="1421715"/>
    <lineage>
        <taxon>Eukaryota</taxon>
        <taxon>Metazoa</taxon>
        <taxon>Ecdysozoa</taxon>
        <taxon>Arthropoda</taxon>
        <taxon>Hexapoda</taxon>
        <taxon>Insecta</taxon>
        <taxon>Pterygota</taxon>
        <taxon>Neoptera</taxon>
        <taxon>Endopterygota</taxon>
        <taxon>Coleoptera</taxon>
        <taxon>Polyphaga</taxon>
        <taxon>Elateriformia</taxon>
        <taxon>Elateroidea</taxon>
        <taxon>Lampyridae</taxon>
        <taxon>Luciolinae</taxon>
        <taxon>Aquatica</taxon>
    </lineage>
</organism>
<keyword evidence="8" id="KW-0496">Mitochondrion</keyword>
<evidence type="ECO:0000256" key="6">
    <source>
        <dbReference type="ARBA" id="ARBA00022843"/>
    </source>
</evidence>
<evidence type="ECO:0000256" key="3">
    <source>
        <dbReference type="ARBA" id="ARBA00015508"/>
    </source>
</evidence>
<dbReference type="EMBL" id="JARPUR010000001">
    <property type="protein sequence ID" value="KAK4884168.1"/>
    <property type="molecule type" value="Genomic_DNA"/>
</dbReference>
<feature type="compositionally biased region" description="Basic and acidic residues" evidence="14">
    <location>
        <begin position="526"/>
        <end position="535"/>
    </location>
</feature>
<dbReference type="PANTHER" id="PTHR13453:SF1">
    <property type="entry name" value="KAT8 REGULATORY NSL COMPLEX SUBUNIT 2"/>
    <property type="match status" value="1"/>
</dbReference>
<keyword evidence="5" id="KW-0597">Phosphoprotein</keyword>
<dbReference type="GO" id="GO:0006325">
    <property type="term" value="P:chromatin organization"/>
    <property type="evidence" value="ECO:0007669"/>
    <property type="project" value="UniProtKB-KW"/>
</dbReference>
<evidence type="ECO:0000313" key="17">
    <source>
        <dbReference type="Proteomes" id="UP001353858"/>
    </source>
</evidence>
<dbReference type="Proteomes" id="UP001353858">
    <property type="component" value="Unassembled WGS sequence"/>
</dbReference>
<feature type="domain" description="KANL2-like probable zinc-finger" evidence="15">
    <location>
        <begin position="43"/>
        <end position="105"/>
    </location>
</feature>
<feature type="domain" description="KANL2-like probable zinc-finger" evidence="15">
    <location>
        <begin position="350"/>
        <end position="406"/>
    </location>
</feature>
<dbReference type="AlphaFoldDB" id="A0AAN7PFB5"/>
<dbReference type="GO" id="GO:0005634">
    <property type="term" value="C:nucleus"/>
    <property type="evidence" value="ECO:0007669"/>
    <property type="project" value="UniProtKB-SubCell"/>
</dbReference>
<evidence type="ECO:0000256" key="9">
    <source>
        <dbReference type="ARBA" id="ARBA00023242"/>
    </source>
</evidence>
<dbReference type="PANTHER" id="PTHR13453">
    <property type="entry name" value="KAT8 REGULATORY NSL COMPLEX SUBUNIT 2"/>
    <property type="match status" value="1"/>
</dbReference>
<comment type="function">
    <text evidence="12">Non-catalytic component of the NSL histone acetyltransferase complex, a multiprotein complex that mediates histone H4 acetylation at 'Lys-5'- and 'Lys-8' (H4K5ac and H4K8ac) at transcription start sites and promotes transcription initiation. Required for NSL complex stability and for transcription of intraciliary transport genes in both ciliated and non-ciliated cells by regulating histone H4 acetylation at 'Lys-5'- and 'Lys-12' (H4K5ac and H4K12ac). This is necessary for cilium assembly in ciliated cells and for organization of the microtubule cytoskeleton in non-ciliated cells. Required within the NSL complex to maintain nuclear architecture stability by promoting KAT8-mediated acetylation of lamin LMNA.</text>
</comment>
<keyword evidence="9" id="KW-0539">Nucleus</keyword>
<evidence type="ECO:0000256" key="10">
    <source>
        <dbReference type="ARBA" id="ARBA00032947"/>
    </source>
</evidence>
<keyword evidence="17" id="KW-1185">Reference proteome</keyword>
<evidence type="ECO:0000256" key="7">
    <source>
        <dbReference type="ARBA" id="ARBA00022853"/>
    </source>
</evidence>
<dbReference type="GO" id="GO:0005739">
    <property type="term" value="C:mitochondrion"/>
    <property type="evidence" value="ECO:0007669"/>
    <property type="project" value="UniProtKB-SubCell"/>
</dbReference>
<accession>A0AAN7PFB5</accession>
<comment type="subunit">
    <text evidence="13">Component of the NSL complex at least composed of KAT8/MOF, KANSL1, KANSL2, KANSL3, MCRS1, PHF20, OGT1/OGT, WDR5 and HCFC1.</text>
</comment>
<evidence type="ECO:0000256" key="5">
    <source>
        <dbReference type="ARBA" id="ARBA00022553"/>
    </source>
</evidence>
<name>A0AAN7PFB5_9COLE</name>
<evidence type="ECO:0000313" key="16">
    <source>
        <dbReference type="EMBL" id="KAK4884168.1"/>
    </source>
</evidence>
<feature type="region of interest" description="Disordered" evidence="14">
    <location>
        <begin position="1"/>
        <end position="28"/>
    </location>
</feature>
<proteinExistence type="predicted"/>
<keyword evidence="7" id="KW-0156">Chromatin regulator</keyword>
<sequence>MADQPRMQVDKLVKNKQTNSTQDSSEKALKSEVEVQIINLKQCAYSVYNCKHYTLDGYDYCLRHILNDKNAPYKQCTYIYNTNGKRCHLPAPKDKKDPGYCNEHALKTNLQNWKRSTHSQPPRTSEVLLHSLSHYIKKPRSRTVSASTQCSDDDHNITEDSDSVITKCLDPFIDIDANGVLSSSSQILDMCSDSESDVDATSFGSIWHDIHAESSDNDSIDSEKEDVLKHAKMYSAEEVTLLARDKLMRLQSLYVDQYRYLQHMLRERRRRYLHALKREKETYCSITNQTHETAKEQRLYKKLKAYNSYHRKHGIEAICSKRLYEKRLKVTEGMTPKAHAYTKCVFTEGGVKCGERALPVTRHCRKHILEDTNQVLFRACSKIQGNVECTTPVEAIFDDTTCRLHMDIPEIRSYSNTRKDSESDYDESLEVPTNLIVPSLKPEINEIKIENVPDENPVLDYDAIKEENMESEEQLAVKEEMDYPDTSIGAMECDTSAVTSDNITNEFDVNAQMEESIIPQPQTSEPTEHNSKVDNESINLNADSESTTLIT</sequence>
<evidence type="ECO:0000256" key="1">
    <source>
        <dbReference type="ARBA" id="ARBA00004123"/>
    </source>
</evidence>
<evidence type="ECO:0000256" key="4">
    <source>
        <dbReference type="ARBA" id="ARBA00022499"/>
    </source>
</evidence>
<keyword evidence="4" id="KW-1017">Isopeptide bond</keyword>
<evidence type="ECO:0000256" key="8">
    <source>
        <dbReference type="ARBA" id="ARBA00023128"/>
    </source>
</evidence>
<protein>
    <recommendedName>
        <fullName evidence="3">KAT8 regulatory NSL complex subunit 2</fullName>
    </recommendedName>
    <alternativeName>
        <fullName evidence="11">NSL complex protein NSL2</fullName>
    </alternativeName>
    <alternativeName>
        <fullName evidence="10">Non-specific lethal 2 homolog</fullName>
    </alternativeName>
</protein>
<reference evidence="17" key="1">
    <citation type="submission" date="2023-01" db="EMBL/GenBank/DDBJ databases">
        <title>Key to firefly adult light organ development and bioluminescence: homeobox transcription factors regulate luciferase expression and transportation to peroxisome.</title>
        <authorList>
            <person name="Fu X."/>
        </authorList>
    </citation>
    <scope>NUCLEOTIDE SEQUENCE [LARGE SCALE GENOMIC DNA]</scope>
</reference>
<dbReference type="GO" id="GO:0044545">
    <property type="term" value="C:NSL complex"/>
    <property type="evidence" value="ECO:0007669"/>
    <property type="project" value="TreeGrafter"/>
</dbReference>
<evidence type="ECO:0000256" key="12">
    <source>
        <dbReference type="ARBA" id="ARBA00093359"/>
    </source>
</evidence>
<dbReference type="Pfam" id="PF13891">
    <property type="entry name" value="zf-C3HC3H_KANSL2"/>
    <property type="match status" value="2"/>
</dbReference>
<gene>
    <name evidence="16" type="ORF">RN001_000439</name>
</gene>
<comment type="caution">
    <text evidence="16">The sequence shown here is derived from an EMBL/GenBank/DDBJ whole genome shotgun (WGS) entry which is preliminary data.</text>
</comment>
<comment type="subcellular location">
    <subcellularLocation>
        <location evidence="2">Mitochondrion</location>
    </subcellularLocation>
    <subcellularLocation>
        <location evidence="1">Nucleus</location>
    </subcellularLocation>
</comment>
<keyword evidence="6" id="KW-0832">Ubl conjugation</keyword>
<evidence type="ECO:0000256" key="13">
    <source>
        <dbReference type="ARBA" id="ARBA00093543"/>
    </source>
</evidence>
<feature type="compositionally biased region" description="Polar residues" evidence="14">
    <location>
        <begin position="536"/>
        <end position="551"/>
    </location>
</feature>
<dbReference type="InterPro" id="IPR025927">
    <property type="entry name" value="Znf_KANL2-like"/>
</dbReference>
<feature type="region of interest" description="Disordered" evidence="14">
    <location>
        <begin position="515"/>
        <end position="551"/>
    </location>
</feature>